<accession>B1Z9E3</accession>
<name>B1Z9E3_METPB</name>
<organism evidence="1 2">
    <name type="scientific">Methylorubrum populi (strain ATCC BAA-705 / NCIMB 13946 / BJ001)</name>
    <name type="common">Methylobacterium populi</name>
    <dbReference type="NCBI Taxonomy" id="441620"/>
    <lineage>
        <taxon>Bacteria</taxon>
        <taxon>Pseudomonadati</taxon>
        <taxon>Pseudomonadota</taxon>
        <taxon>Alphaproteobacteria</taxon>
        <taxon>Hyphomicrobiales</taxon>
        <taxon>Methylobacteriaceae</taxon>
        <taxon>Methylorubrum</taxon>
    </lineage>
</organism>
<dbReference type="OrthoDB" id="8162396at2"/>
<protein>
    <submittedName>
        <fullName evidence="1">Uncharacterized protein</fullName>
    </submittedName>
</protein>
<evidence type="ECO:0000313" key="2">
    <source>
        <dbReference type="Proteomes" id="UP000007136"/>
    </source>
</evidence>
<dbReference type="HOGENOM" id="CLU_1935585_0_0_5"/>
<dbReference type="AlphaFoldDB" id="B1Z9E3"/>
<dbReference type="EMBL" id="CP001029">
    <property type="protein sequence ID" value="ACB80549.1"/>
    <property type="molecule type" value="Genomic_DNA"/>
</dbReference>
<dbReference type="STRING" id="441620.Mpop_2387"/>
<reference evidence="1" key="1">
    <citation type="submission" date="2008-04" db="EMBL/GenBank/DDBJ databases">
        <title>Complete sequence of chromosome of Methylobacterium populi BJ001.</title>
        <authorList>
            <consortium name="US DOE Joint Genome Institute"/>
            <person name="Copeland A."/>
            <person name="Lucas S."/>
            <person name="Lapidus A."/>
            <person name="Glavina del Rio T."/>
            <person name="Dalin E."/>
            <person name="Tice H."/>
            <person name="Bruce D."/>
            <person name="Goodwin L."/>
            <person name="Pitluck S."/>
            <person name="Chertkov O."/>
            <person name="Brettin T."/>
            <person name="Detter J.C."/>
            <person name="Han C."/>
            <person name="Kuske C.R."/>
            <person name="Schmutz J."/>
            <person name="Larimer F."/>
            <person name="Land M."/>
            <person name="Hauser L."/>
            <person name="Kyrpides N."/>
            <person name="Mikhailova N."/>
            <person name="Marx C."/>
            <person name="Richardson P."/>
        </authorList>
    </citation>
    <scope>NUCLEOTIDE SEQUENCE [LARGE SCALE GENOMIC DNA]</scope>
    <source>
        <strain evidence="1">BJ001</strain>
    </source>
</reference>
<dbReference type="RefSeq" id="WP_012454281.1">
    <property type="nucleotide sequence ID" value="NC_010725.1"/>
</dbReference>
<proteinExistence type="predicted"/>
<evidence type="ECO:0000313" key="1">
    <source>
        <dbReference type="EMBL" id="ACB80549.1"/>
    </source>
</evidence>
<dbReference type="Proteomes" id="UP000007136">
    <property type="component" value="Chromosome"/>
</dbReference>
<dbReference type="eggNOG" id="ENOG502ZNBY">
    <property type="taxonomic scope" value="Bacteria"/>
</dbReference>
<gene>
    <name evidence="1" type="ordered locus">Mpop_2387</name>
</gene>
<sequence length="130" mass="14381">MKRNELTFTTDPDGRRIVGVLLTNRPVTAWLYLEDFTRVLKAYPHSPWSLTTNEQGRPYVRVRGTGKGSPSVYVARLIAGAYDRTSVQFRDGDGLNLRRTNLNHVPGGGGCPKRIGGRAALRISTEAARV</sequence>
<dbReference type="KEGG" id="mpo:Mpop_2387"/>